<dbReference type="SUPFAM" id="SSF51161">
    <property type="entry name" value="Trimeric LpxA-like enzymes"/>
    <property type="match status" value="1"/>
</dbReference>
<dbReference type="CDD" id="cd02508">
    <property type="entry name" value="ADP_Glucose_PP"/>
    <property type="match status" value="1"/>
</dbReference>
<keyword evidence="6" id="KW-1185">Reference proteome</keyword>
<dbReference type="OrthoDB" id="9801810at2"/>
<dbReference type="CDD" id="cd04651">
    <property type="entry name" value="LbH_G1P_AT_C"/>
    <property type="match status" value="1"/>
</dbReference>
<gene>
    <name evidence="5" type="ORF">SAMN05443638_1356</name>
</gene>
<dbReference type="InterPro" id="IPR011831">
    <property type="entry name" value="ADP-Glc_PPase"/>
</dbReference>
<dbReference type="NCBIfam" id="TIGR02092">
    <property type="entry name" value="glgD"/>
    <property type="match status" value="1"/>
</dbReference>
<evidence type="ECO:0000313" key="5">
    <source>
        <dbReference type="EMBL" id="SHF11661.1"/>
    </source>
</evidence>
<dbReference type="PANTHER" id="PTHR43523">
    <property type="entry name" value="GLUCOSE-1-PHOSPHATE ADENYLYLTRANSFERASE-RELATED"/>
    <property type="match status" value="1"/>
</dbReference>
<keyword evidence="5" id="KW-0808">Transferase</keyword>
<evidence type="ECO:0000259" key="4">
    <source>
        <dbReference type="Pfam" id="PF24894"/>
    </source>
</evidence>
<name>A0A1M4Z0S6_9CLOT</name>
<dbReference type="InterPro" id="IPR011004">
    <property type="entry name" value="Trimer_LpxA-like_sf"/>
</dbReference>
<dbReference type="InterPro" id="IPR056818">
    <property type="entry name" value="GlmU/GlgC-like_hexapep"/>
</dbReference>
<evidence type="ECO:0000259" key="3">
    <source>
        <dbReference type="Pfam" id="PF00483"/>
    </source>
</evidence>
<dbReference type="Pfam" id="PF00483">
    <property type="entry name" value="NTP_transferase"/>
    <property type="match status" value="1"/>
</dbReference>
<evidence type="ECO:0000256" key="2">
    <source>
        <dbReference type="ARBA" id="ARBA00023056"/>
    </source>
</evidence>
<dbReference type="Gene3D" id="3.90.550.10">
    <property type="entry name" value="Spore Coat Polysaccharide Biosynthesis Protein SpsA, Chain A"/>
    <property type="match status" value="1"/>
</dbReference>
<dbReference type="RefSeq" id="WP_072897566.1">
    <property type="nucleotide sequence ID" value="NZ_FQVM01000035.1"/>
</dbReference>
<organism evidence="5 6">
    <name type="scientific">Clostridium fallax</name>
    <dbReference type="NCBI Taxonomy" id="1533"/>
    <lineage>
        <taxon>Bacteria</taxon>
        <taxon>Bacillati</taxon>
        <taxon>Bacillota</taxon>
        <taxon>Clostridia</taxon>
        <taxon>Eubacteriales</taxon>
        <taxon>Clostridiaceae</taxon>
        <taxon>Clostridium</taxon>
    </lineage>
</organism>
<keyword evidence="5" id="KW-0548">Nucleotidyltransferase</keyword>
<dbReference type="GO" id="GO:0005978">
    <property type="term" value="P:glycogen biosynthetic process"/>
    <property type="evidence" value="ECO:0007669"/>
    <property type="project" value="UniProtKB-KW"/>
</dbReference>
<dbReference type="EMBL" id="FQVM01000035">
    <property type="protein sequence ID" value="SHF11661.1"/>
    <property type="molecule type" value="Genomic_DNA"/>
</dbReference>
<dbReference type="InterPro" id="IPR029044">
    <property type="entry name" value="Nucleotide-diphossugar_trans"/>
</dbReference>
<feature type="domain" description="Glucose-1-phosphate adenylyltransferase/Bifunctional protein GlmU-like C-terminal hexapeptide" evidence="4">
    <location>
        <begin position="282"/>
        <end position="350"/>
    </location>
</feature>
<proteinExistence type="inferred from homology"/>
<dbReference type="PANTHER" id="PTHR43523:SF6">
    <property type="entry name" value="GLYCOGEN BIOSYNTHESIS PROTEIN GLGD"/>
    <property type="match status" value="1"/>
</dbReference>
<dbReference type="GO" id="GO:0008878">
    <property type="term" value="F:glucose-1-phosphate adenylyltransferase activity"/>
    <property type="evidence" value="ECO:0007669"/>
    <property type="project" value="InterPro"/>
</dbReference>
<reference evidence="5 6" key="1">
    <citation type="submission" date="2016-11" db="EMBL/GenBank/DDBJ databases">
        <authorList>
            <person name="Jaros S."/>
            <person name="Januszkiewicz K."/>
            <person name="Wedrychowicz H."/>
        </authorList>
    </citation>
    <scope>NUCLEOTIDE SEQUENCE [LARGE SCALE GENOMIC DNA]</scope>
    <source>
        <strain evidence="5 6">DSM 2631</strain>
    </source>
</reference>
<comment type="similarity">
    <text evidence="1">Belongs to the bacterial/plant glucose-1-phosphate adenylyltransferase family.</text>
</comment>
<dbReference type="Gene3D" id="2.160.10.10">
    <property type="entry name" value="Hexapeptide repeat proteins"/>
    <property type="match status" value="1"/>
</dbReference>
<feature type="domain" description="Nucleotidyl transferase" evidence="3">
    <location>
        <begin position="16"/>
        <end position="155"/>
    </location>
</feature>
<evidence type="ECO:0000256" key="1">
    <source>
        <dbReference type="ARBA" id="ARBA00010443"/>
    </source>
</evidence>
<protein>
    <submittedName>
        <fullName evidence="5">Glucose-1-phosphate adenylyltransferase</fullName>
    </submittedName>
</protein>
<sequence length="368" mass="42545">MKNYIGIVNLDENQDRIMELTRSRPLASVPFAGRYRIIDFILSNMANSGIANIGIFAKNKARSLIDHLNNGRPWDLYRDRDGLRVFNFSDEDNVYNDVNTFGDNLEFFKFSRQEYIILTPSYMICNIDFNEVVKYHEEHKNEITIVYKKVNNAKENFLNCESINIDKENNLISVGENIGCEKEANISMEMFVMKKDLFMDIVFECIKTGRYKKVKKCIYNSLDKLKVKAYEFKGYLACINSLNAYFKANMDLFNSRINTELFNENRPIYTKPKGECPTKYTKDCKVLNSIISNGCIIEGVVENSIICRRVHIEKGAYLNNCIILPNCIISNNAKIINVIADKHANITKGDELRGSKNFPLVIERHSRF</sequence>
<keyword evidence="2" id="KW-0320">Glycogen biosynthesis</keyword>
<dbReference type="Proteomes" id="UP000184035">
    <property type="component" value="Unassembled WGS sequence"/>
</dbReference>
<dbReference type="SUPFAM" id="SSF53448">
    <property type="entry name" value="Nucleotide-diphospho-sugar transferases"/>
    <property type="match status" value="1"/>
</dbReference>
<dbReference type="AlphaFoldDB" id="A0A1M4Z0S6"/>
<dbReference type="Pfam" id="PF24894">
    <property type="entry name" value="Hexapep_GlmU"/>
    <property type="match status" value="1"/>
</dbReference>
<accession>A0A1M4Z0S6</accession>
<dbReference type="InterPro" id="IPR005835">
    <property type="entry name" value="NTP_transferase_dom"/>
</dbReference>
<evidence type="ECO:0000313" key="6">
    <source>
        <dbReference type="Proteomes" id="UP000184035"/>
    </source>
</evidence>
<dbReference type="InterPro" id="IPR011832">
    <property type="entry name" value="GlgDAde_trans"/>
</dbReference>
<dbReference type="STRING" id="1533.SAMN05443638_1356"/>